<name>A0A2V5GTQ3_ASPV1</name>
<evidence type="ECO:0000313" key="2">
    <source>
        <dbReference type="Proteomes" id="UP000249829"/>
    </source>
</evidence>
<sequence>MPAGEVARMLPAAATLKRKQEQWLEKLRNVFPAGEGYTVKDLLGRTREAFQDLYRMVTVEMDGRGRCFVLTIIETPEEEVKRSAGWKDLADIERHLWDQYVRERPGTQGMYGALQMGDEVVFTQKGLPEEDGCCDAPVSATFEAETVLSWNSDIPVIEAQLDYIKYKTRIANPRRSLRLMGGDPGKV</sequence>
<accession>A0A2V5GTQ3</accession>
<protein>
    <submittedName>
        <fullName evidence="1">Uncharacterized protein</fullName>
    </submittedName>
</protein>
<gene>
    <name evidence="1" type="ORF">BO99DRAFT_437117</name>
</gene>
<evidence type="ECO:0000313" key="1">
    <source>
        <dbReference type="EMBL" id="PYI14709.1"/>
    </source>
</evidence>
<organism evidence="1 2">
    <name type="scientific">Aspergillus violaceofuscus (strain CBS 115571)</name>
    <dbReference type="NCBI Taxonomy" id="1450538"/>
    <lineage>
        <taxon>Eukaryota</taxon>
        <taxon>Fungi</taxon>
        <taxon>Dikarya</taxon>
        <taxon>Ascomycota</taxon>
        <taxon>Pezizomycotina</taxon>
        <taxon>Eurotiomycetes</taxon>
        <taxon>Eurotiomycetidae</taxon>
        <taxon>Eurotiales</taxon>
        <taxon>Aspergillaceae</taxon>
        <taxon>Aspergillus</taxon>
    </lineage>
</organism>
<reference evidence="1 2" key="1">
    <citation type="submission" date="2018-02" db="EMBL/GenBank/DDBJ databases">
        <title>The genomes of Aspergillus section Nigri reveals drivers in fungal speciation.</title>
        <authorList>
            <consortium name="DOE Joint Genome Institute"/>
            <person name="Vesth T.C."/>
            <person name="Nybo J."/>
            <person name="Theobald S."/>
            <person name="Brandl J."/>
            <person name="Frisvad J.C."/>
            <person name="Nielsen K.F."/>
            <person name="Lyhne E.K."/>
            <person name="Kogle M.E."/>
            <person name="Kuo A."/>
            <person name="Riley R."/>
            <person name="Clum A."/>
            <person name="Nolan M."/>
            <person name="Lipzen A."/>
            <person name="Salamov A."/>
            <person name="Henrissat B."/>
            <person name="Wiebenga A."/>
            <person name="De vries R.P."/>
            <person name="Grigoriev I.V."/>
            <person name="Mortensen U.H."/>
            <person name="Andersen M.R."/>
            <person name="Baker S.E."/>
        </authorList>
    </citation>
    <scope>NUCLEOTIDE SEQUENCE [LARGE SCALE GENOMIC DNA]</scope>
    <source>
        <strain evidence="1 2">CBS 115571</strain>
    </source>
</reference>
<keyword evidence="2" id="KW-1185">Reference proteome</keyword>
<dbReference type="OMA" id="YKTRIAN"/>
<dbReference type="AlphaFoldDB" id="A0A2V5GTQ3"/>
<dbReference type="EMBL" id="KZ825205">
    <property type="protein sequence ID" value="PYI14709.1"/>
    <property type="molecule type" value="Genomic_DNA"/>
</dbReference>
<proteinExistence type="predicted"/>
<dbReference type="Proteomes" id="UP000249829">
    <property type="component" value="Unassembled WGS sequence"/>
</dbReference>